<keyword evidence="3 5" id="KW-0949">S-adenosyl-L-methionine</keyword>
<keyword evidence="2 5" id="KW-0808">Transferase</keyword>
<evidence type="ECO:0000256" key="1">
    <source>
        <dbReference type="ARBA" id="ARBA00022603"/>
    </source>
</evidence>
<comment type="similarity">
    <text evidence="4 5">Belongs to the RNA methyltransferase RlmH family.</text>
</comment>
<evidence type="ECO:0000256" key="3">
    <source>
        <dbReference type="ARBA" id="ARBA00022691"/>
    </source>
</evidence>
<evidence type="ECO:0000313" key="7">
    <source>
        <dbReference type="Proteomes" id="UP000308054"/>
    </source>
</evidence>
<feature type="binding site" evidence="5">
    <location>
        <begin position="123"/>
        <end position="128"/>
    </location>
    <ligand>
        <name>S-adenosyl-L-methionine</name>
        <dbReference type="ChEBI" id="CHEBI:59789"/>
    </ligand>
</feature>
<sequence length="156" mass="16789">MRLELRAISRLKAGPERALVDEYLTRAGAIGRSLGLGEIGEREIDNRALSGKRAETEALLAGLVPGTLVIALDERGKALTSPQFASLLGRARDDGVREAVFLIGGADGMERSLLPAGTQLVSFGAMVWPHKLVRVMLAEQIYRAVSLLAGTPYHRD</sequence>
<dbReference type="InterPro" id="IPR003742">
    <property type="entry name" value="RlmH-like"/>
</dbReference>
<comment type="catalytic activity">
    <reaction evidence="5">
        <text>pseudouridine(1915) in 23S rRNA + S-adenosyl-L-methionine = N(3)-methylpseudouridine(1915) in 23S rRNA + S-adenosyl-L-homocysteine + H(+)</text>
        <dbReference type="Rhea" id="RHEA:42752"/>
        <dbReference type="Rhea" id="RHEA-COMP:10221"/>
        <dbReference type="Rhea" id="RHEA-COMP:10222"/>
        <dbReference type="ChEBI" id="CHEBI:15378"/>
        <dbReference type="ChEBI" id="CHEBI:57856"/>
        <dbReference type="ChEBI" id="CHEBI:59789"/>
        <dbReference type="ChEBI" id="CHEBI:65314"/>
        <dbReference type="ChEBI" id="CHEBI:74486"/>
        <dbReference type="EC" id="2.1.1.177"/>
    </reaction>
</comment>
<dbReference type="CDD" id="cd18081">
    <property type="entry name" value="RlmH-like"/>
    <property type="match status" value="1"/>
</dbReference>
<dbReference type="Pfam" id="PF02590">
    <property type="entry name" value="SPOUT_MTase"/>
    <property type="match status" value="1"/>
</dbReference>
<dbReference type="Proteomes" id="UP000308054">
    <property type="component" value="Unassembled WGS sequence"/>
</dbReference>
<feature type="binding site" evidence="5">
    <location>
        <position position="104"/>
    </location>
    <ligand>
        <name>S-adenosyl-L-methionine</name>
        <dbReference type="ChEBI" id="CHEBI:59789"/>
    </ligand>
</feature>
<dbReference type="InterPro" id="IPR029026">
    <property type="entry name" value="tRNA_m1G_MTases_N"/>
</dbReference>
<evidence type="ECO:0000256" key="5">
    <source>
        <dbReference type="HAMAP-Rule" id="MF_00658"/>
    </source>
</evidence>
<gene>
    <name evidence="5 6" type="primary">rlmH</name>
    <name evidence="6" type="ORF">E5163_06695</name>
</gene>
<organism evidence="6 7">
    <name type="scientific">Marinicauda algicola</name>
    <dbReference type="NCBI Taxonomy" id="2029849"/>
    <lineage>
        <taxon>Bacteria</taxon>
        <taxon>Pseudomonadati</taxon>
        <taxon>Pseudomonadota</taxon>
        <taxon>Alphaproteobacteria</taxon>
        <taxon>Maricaulales</taxon>
        <taxon>Maricaulaceae</taxon>
        <taxon>Marinicauda</taxon>
    </lineage>
</organism>
<dbReference type="SUPFAM" id="SSF75217">
    <property type="entry name" value="alpha/beta knot"/>
    <property type="match status" value="1"/>
</dbReference>
<keyword evidence="5" id="KW-0963">Cytoplasm</keyword>
<keyword evidence="5" id="KW-0698">rRNA processing</keyword>
<dbReference type="GO" id="GO:0005737">
    <property type="term" value="C:cytoplasm"/>
    <property type="evidence" value="ECO:0007669"/>
    <property type="project" value="UniProtKB-SubCell"/>
</dbReference>
<evidence type="ECO:0000256" key="4">
    <source>
        <dbReference type="ARBA" id="ARBA00038303"/>
    </source>
</evidence>
<dbReference type="RefSeq" id="WP_135995361.1">
    <property type="nucleotide sequence ID" value="NZ_CP071057.1"/>
</dbReference>
<comment type="subunit">
    <text evidence="5">Homodimer.</text>
</comment>
<comment type="subcellular location">
    <subcellularLocation>
        <location evidence="5">Cytoplasm</location>
    </subcellularLocation>
</comment>
<dbReference type="PANTHER" id="PTHR33603:SF1">
    <property type="entry name" value="RIBOSOMAL RNA LARGE SUBUNIT METHYLTRANSFERASE H"/>
    <property type="match status" value="1"/>
</dbReference>
<dbReference type="Gene3D" id="3.40.1280.10">
    <property type="match status" value="1"/>
</dbReference>
<proteinExistence type="inferred from homology"/>
<dbReference type="AlphaFoldDB" id="A0A4S2H0R2"/>
<comment type="function">
    <text evidence="5">Specifically methylates the pseudouridine at position 1915 (m3Psi1915) in 23S rRNA.</text>
</comment>
<dbReference type="EC" id="2.1.1.177" evidence="5"/>
<reference evidence="6 7" key="1">
    <citation type="journal article" date="2017" name="Int. J. Syst. Evol. Microbiol.">
        <title>Marinicauda algicola sp. nov., isolated from a marine red alga Rhodosorus marinus.</title>
        <authorList>
            <person name="Jeong S.E."/>
            <person name="Jeon S.H."/>
            <person name="Chun B.H."/>
            <person name="Kim D.W."/>
            <person name="Jeon C.O."/>
        </authorList>
    </citation>
    <scope>NUCLEOTIDE SEQUENCE [LARGE SCALE GENOMIC DNA]</scope>
    <source>
        <strain evidence="6 7">JCM 31718</strain>
    </source>
</reference>
<protein>
    <recommendedName>
        <fullName evidence="5">Ribosomal RNA large subunit methyltransferase H</fullName>
        <ecNumber evidence="5">2.1.1.177</ecNumber>
    </recommendedName>
    <alternativeName>
        <fullName evidence="5">23S rRNA (pseudouridine1915-N3)-methyltransferase</fullName>
    </alternativeName>
    <alternativeName>
        <fullName evidence="5">23S rRNA m3Psi1915 methyltransferase</fullName>
    </alternativeName>
    <alternativeName>
        <fullName evidence="5">rRNA (pseudouridine-N3-)-methyltransferase RlmH</fullName>
    </alternativeName>
</protein>
<name>A0A4S2H0R2_9PROT</name>
<dbReference type="GO" id="GO:0070038">
    <property type="term" value="F:rRNA (pseudouridine-N3-)-methyltransferase activity"/>
    <property type="evidence" value="ECO:0007669"/>
    <property type="project" value="UniProtKB-UniRule"/>
</dbReference>
<dbReference type="EMBL" id="SRXW01000002">
    <property type="protein sequence ID" value="TGY88821.1"/>
    <property type="molecule type" value="Genomic_DNA"/>
</dbReference>
<dbReference type="OrthoDB" id="9806643at2"/>
<dbReference type="PIRSF" id="PIRSF004505">
    <property type="entry name" value="MT_bac"/>
    <property type="match status" value="1"/>
</dbReference>
<keyword evidence="1 5" id="KW-0489">Methyltransferase</keyword>
<evidence type="ECO:0000256" key="2">
    <source>
        <dbReference type="ARBA" id="ARBA00022679"/>
    </source>
</evidence>
<feature type="binding site" evidence="5">
    <location>
        <position position="72"/>
    </location>
    <ligand>
        <name>S-adenosyl-L-methionine</name>
        <dbReference type="ChEBI" id="CHEBI:59789"/>
    </ligand>
</feature>
<comment type="caution">
    <text evidence="6">The sequence shown here is derived from an EMBL/GenBank/DDBJ whole genome shotgun (WGS) entry which is preliminary data.</text>
</comment>
<dbReference type="HAMAP" id="MF_00658">
    <property type="entry name" value="23SrRNA_methyltr_H"/>
    <property type="match status" value="1"/>
</dbReference>
<accession>A0A4S2H0R2</accession>
<dbReference type="NCBIfam" id="NF000989">
    <property type="entry name" value="PRK00103.2-3"/>
    <property type="match status" value="1"/>
</dbReference>
<evidence type="ECO:0000313" key="6">
    <source>
        <dbReference type="EMBL" id="TGY88821.1"/>
    </source>
</evidence>
<dbReference type="InterPro" id="IPR029028">
    <property type="entry name" value="Alpha/beta_knot_MTases"/>
</dbReference>
<dbReference type="PANTHER" id="PTHR33603">
    <property type="entry name" value="METHYLTRANSFERASE"/>
    <property type="match status" value="1"/>
</dbReference>
<keyword evidence="7" id="KW-1185">Reference proteome</keyword>